<feature type="chain" id="PRO_5045715236" evidence="7">
    <location>
        <begin position="24"/>
        <end position="297"/>
    </location>
</feature>
<name>A0ABR8RT58_9CELL</name>
<dbReference type="SUPFAM" id="SSF53850">
    <property type="entry name" value="Periplasmic binding protein-like II"/>
    <property type="match status" value="1"/>
</dbReference>
<evidence type="ECO:0000313" key="8">
    <source>
        <dbReference type="EMBL" id="MBD7950987.1"/>
    </source>
</evidence>
<dbReference type="PANTHER" id="PTHR30429">
    <property type="entry name" value="D-METHIONINE-BINDING LIPOPROTEIN METQ"/>
    <property type="match status" value="1"/>
</dbReference>
<evidence type="ECO:0000256" key="2">
    <source>
        <dbReference type="ARBA" id="ARBA00008973"/>
    </source>
</evidence>
<keyword evidence="6" id="KW-0449">Lipoprotein</keyword>
<dbReference type="PANTHER" id="PTHR30429:SF3">
    <property type="entry name" value="LIPOPROTEIN"/>
    <property type="match status" value="1"/>
</dbReference>
<evidence type="ECO:0000256" key="4">
    <source>
        <dbReference type="ARBA" id="ARBA00023136"/>
    </source>
</evidence>
<dbReference type="RefSeq" id="WP_191796335.1">
    <property type="nucleotide sequence ID" value="NZ_JACSQQ010000017.1"/>
</dbReference>
<protein>
    <submittedName>
        <fullName evidence="8">Methionine ABC transporter substrate-binding protein</fullName>
    </submittedName>
</protein>
<keyword evidence="5" id="KW-0564">Palmitate</keyword>
<dbReference type="Pfam" id="PF03180">
    <property type="entry name" value="Lipoprotein_9"/>
    <property type="match status" value="1"/>
</dbReference>
<evidence type="ECO:0000256" key="7">
    <source>
        <dbReference type="SAM" id="SignalP"/>
    </source>
</evidence>
<dbReference type="InterPro" id="IPR004872">
    <property type="entry name" value="Lipoprotein_NlpA"/>
</dbReference>
<keyword evidence="4" id="KW-0472">Membrane</keyword>
<evidence type="ECO:0000256" key="1">
    <source>
        <dbReference type="ARBA" id="ARBA00004635"/>
    </source>
</evidence>
<organism evidence="8 9">
    <name type="scientific">Oerskovia rustica</name>
    <dbReference type="NCBI Taxonomy" id="2762237"/>
    <lineage>
        <taxon>Bacteria</taxon>
        <taxon>Bacillati</taxon>
        <taxon>Actinomycetota</taxon>
        <taxon>Actinomycetes</taxon>
        <taxon>Micrococcales</taxon>
        <taxon>Cellulomonadaceae</taxon>
        <taxon>Oerskovia</taxon>
    </lineage>
</organism>
<gene>
    <name evidence="8" type="ORF">H9652_11300</name>
</gene>
<feature type="signal peptide" evidence="7">
    <location>
        <begin position="1"/>
        <end position="23"/>
    </location>
</feature>
<dbReference type="EMBL" id="JACSQQ010000017">
    <property type="protein sequence ID" value="MBD7950987.1"/>
    <property type="molecule type" value="Genomic_DNA"/>
</dbReference>
<comment type="caution">
    <text evidence="8">The sequence shown here is derived from an EMBL/GenBank/DDBJ whole genome shotgun (WGS) entry which is preliminary data.</text>
</comment>
<evidence type="ECO:0000256" key="5">
    <source>
        <dbReference type="ARBA" id="ARBA00023139"/>
    </source>
</evidence>
<keyword evidence="9" id="KW-1185">Reference proteome</keyword>
<proteinExistence type="inferred from homology"/>
<sequence length="297" mass="30945">MLRKNLTLAAVAAAAALTLGACATTPADSGASAGSADDVVKIGVVGAQEDKWAVFEKVAKEEGLNIEIVDFGDYQQANPSLSQGQIDLNQFQHLQFLAGYNVEAGDDLQPIGATAVYPLALYSSKHTALEDIPAGGEIAIPNDATNLARALLVLQEAGLIELKDGGSSLSTEADVLPSSKVKVTPVSAEQTPIALQSVDGAVVNNDFIKDAGLNPDDALFQDDPDSAAAEPYINVWVARAEDKDDETLLKIAALSQNEEVIAAENESSGNSAVIKSNSAAELQEILAGIEKNYRAQG</sequence>
<reference evidence="8 9" key="1">
    <citation type="submission" date="2020-08" db="EMBL/GenBank/DDBJ databases">
        <title>A Genomic Blueprint of the Chicken Gut Microbiome.</title>
        <authorList>
            <person name="Gilroy R."/>
            <person name="Ravi A."/>
            <person name="Getino M."/>
            <person name="Pursley I."/>
            <person name="Horton D.L."/>
            <person name="Alikhan N.-F."/>
            <person name="Baker D."/>
            <person name="Gharbi K."/>
            <person name="Hall N."/>
            <person name="Watson M."/>
            <person name="Adriaenssens E.M."/>
            <person name="Foster-Nyarko E."/>
            <person name="Jarju S."/>
            <person name="Secka A."/>
            <person name="Antonio M."/>
            <person name="Oren A."/>
            <person name="Chaudhuri R."/>
            <person name="La Ragione R.M."/>
            <person name="Hildebrand F."/>
            <person name="Pallen M.J."/>
        </authorList>
    </citation>
    <scope>NUCLEOTIDE SEQUENCE [LARGE SCALE GENOMIC DNA]</scope>
    <source>
        <strain evidence="8 9">Sa4CUA1</strain>
    </source>
</reference>
<comment type="subcellular location">
    <subcellularLocation>
        <location evidence="1">Membrane</location>
        <topology evidence="1">Lipid-anchor</topology>
    </subcellularLocation>
</comment>
<evidence type="ECO:0000256" key="3">
    <source>
        <dbReference type="ARBA" id="ARBA00022729"/>
    </source>
</evidence>
<dbReference type="Proteomes" id="UP000641803">
    <property type="component" value="Unassembled WGS sequence"/>
</dbReference>
<keyword evidence="3 7" id="KW-0732">Signal</keyword>
<dbReference type="Gene3D" id="3.40.190.10">
    <property type="entry name" value="Periplasmic binding protein-like II"/>
    <property type="match status" value="2"/>
</dbReference>
<dbReference type="PROSITE" id="PS51257">
    <property type="entry name" value="PROKAR_LIPOPROTEIN"/>
    <property type="match status" value="1"/>
</dbReference>
<evidence type="ECO:0000313" key="9">
    <source>
        <dbReference type="Proteomes" id="UP000641803"/>
    </source>
</evidence>
<accession>A0ABR8RT58</accession>
<comment type="similarity">
    <text evidence="2">Belongs to the NlpA lipoprotein family.</text>
</comment>
<evidence type="ECO:0000256" key="6">
    <source>
        <dbReference type="ARBA" id="ARBA00023288"/>
    </source>
</evidence>